<accession>A0A917XSD3</accession>
<reference evidence="1" key="2">
    <citation type="submission" date="2020-09" db="EMBL/GenBank/DDBJ databases">
        <authorList>
            <person name="Sun Q."/>
            <person name="Ohkuma M."/>
        </authorList>
    </citation>
    <scope>NUCLEOTIDE SEQUENCE</scope>
    <source>
        <strain evidence="1">JCM 17251</strain>
    </source>
</reference>
<organism evidence="1 2">
    <name type="scientific">Oceanobacillus indicireducens</name>
    <dbReference type="NCBI Taxonomy" id="1004261"/>
    <lineage>
        <taxon>Bacteria</taxon>
        <taxon>Bacillati</taxon>
        <taxon>Bacillota</taxon>
        <taxon>Bacilli</taxon>
        <taxon>Bacillales</taxon>
        <taxon>Bacillaceae</taxon>
        <taxon>Oceanobacillus</taxon>
    </lineage>
</organism>
<evidence type="ECO:0000313" key="2">
    <source>
        <dbReference type="Proteomes" id="UP000624041"/>
    </source>
</evidence>
<dbReference type="AlphaFoldDB" id="A0A917XSD3"/>
<name>A0A917XSD3_9BACI</name>
<comment type="caution">
    <text evidence="1">The sequence shown here is derived from an EMBL/GenBank/DDBJ whole genome shotgun (WGS) entry which is preliminary data.</text>
</comment>
<gene>
    <name evidence="1" type="ORF">GCM10007971_05020</name>
</gene>
<evidence type="ECO:0008006" key="3">
    <source>
        <dbReference type="Google" id="ProtNLM"/>
    </source>
</evidence>
<dbReference type="Proteomes" id="UP000624041">
    <property type="component" value="Unassembled WGS sequence"/>
</dbReference>
<dbReference type="RefSeq" id="WP_188855888.1">
    <property type="nucleotide sequence ID" value="NZ_BMOS01000002.1"/>
</dbReference>
<proteinExistence type="predicted"/>
<sequence>MADDTDWAERAEQFARKNVDISVILRELRLPCTKEINKVITYQPSRHMTNVQKRENKPLELLGITYLELPDKNMCCGSAGIYNIVNYIE</sequence>
<protein>
    <recommendedName>
        <fullName evidence="3">Cysteine-rich domain-containing protein</fullName>
    </recommendedName>
</protein>
<evidence type="ECO:0000313" key="1">
    <source>
        <dbReference type="EMBL" id="GGN50958.1"/>
    </source>
</evidence>
<reference evidence="1" key="1">
    <citation type="journal article" date="2014" name="Int. J. Syst. Evol. Microbiol.">
        <title>Complete genome sequence of Corynebacterium casei LMG S-19264T (=DSM 44701T), isolated from a smear-ripened cheese.</title>
        <authorList>
            <consortium name="US DOE Joint Genome Institute (JGI-PGF)"/>
            <person name="Walter F."/>
            <person name="Albersmeier A."/>
            <person name="Kalinowski J."/>
            <person name="Ruckert C."/>
        </authorList>
    </citation>
    <scope>NUCLEOTIDE SEQUENCE</scope>
    <source>
        <strain evidence="1">JCM 17251</strain>
    </source>
</reference>
<keyword evidence="2" id="KW-1185">Reference proteome</keyword>
<dbReference type="PANTHER" id="PTHR32479">
    <property type="entry name" value="GLYCOLATE OXIDASE IRON-SULFUR SUBUNIT"/>
    <property type="match status" value="1"/>
</dbReference>
<dbReference type="PANTHER" id="PTHR32479:SF17">
    <property type="entry name" value="GLYCOLATE OXIDASE IRON-SULFUR SUBUNIT"/>
    <property type="match status" value="1"/>
</dbReference>
<dbReference type="EMBL" id="BMOS01000002">
    <property type="protein sequence ID" value="GGN50958.1"/>
    <property type="molecule type" value="Genomic_DNA"/>
</dbReference>